<sequence>MKKLFLLPILFFLILSSCREDDETVPLNEQIIGTWRETMTESRFYDEQEKQLHKESHAISTEYRFGAETFYMDSGAKVPQNYSIIEEGGKHYLIVENGPVKRYGLKISGDKMIWSWENRPSSYYHYPSDALKPAHRQTVSVEFQRVR</sequence>
<organism evidence="1 2">
    <name type="scientific">Pontibacter ummariensis</name>
    <dbReference type="NCBI Taxonomy" id="1610492"/>
    <lineage>
        <taxon>Bacteria</taxon>
        <taxon>Pseudomonadati</taxon>
        <taxon>Bacteroidota</taxon>
        <taxon>Cytophagia</taxon>
        <taxon>Cytophagales</taxon>
        <taxon>Hymenobacteraceae</taxon>
        <taxon>Pontibacter</taxon>
    </lineage>
</organism>
<gene>
    <name evidence="1" type="ORF">SAMN06296052_111104</name>
</gene>
<reference evidence="2" key="1">
    <citation type="submission" date="2017-06" db="EMBL/GenBank/DDBJ databases">
        <authorList>
            <person name="Varghese N."/>
            <person name="Submissions S."/>
        </authorList>
    </citation>
    <scope>NUCLEOTIDE SEQUENCE [LARGE SCALE GENOMIC DNA]</scope>
    <source>
        <strain evidence="2">NKM1</strain>
    </source>
</reference>
<accession>A0A239GKZ8</accession>
<proteinExistence type="predicted"/>
<name>A0A239GKZ8_9BACT</name>
<dbReference type="OrthoDB" id="764084at2"/>
<dbReference type="PROSITE" id="PS51257">
    <property type="entry name" value="PROKAR_LIPOPROTEIN"/>
    <property type="match status" value="1"/>
</dbReference>
<dbReference type="EMBL" id="FZOQ01000011">
    <property type="protein sequence ID" value="SNS69472.1"/>
    <property type="molecule type" value="Genomic_DNA"/>
</dbReference>
<evidence type="ECO:0000313" key="1">
    <source>
        <dbReference type="EMBL" id="SNS69472.1"/>
    </source>
</evidence>
<dbReference type="AlphaFoldDB" id="A0A239GKZ8"/>
<dbReference type="Proteomes" id="UP000198432">
    <property type="component" value="Unassembled WGS sequence"/>
</dbReference>
<dbReference type="RefSeq" id="WP_089319662.1">
    <property type="nucleotide sequence ID" value="NZ_FZOQ01000011.1"/>
</dbReference>
<keyword evidence="2" id="KW-1185">Reference proteome</keyword>
<evidence type="ECO:0008006" key="3">
    <source>
        <dbReference type="Google" id="ProtNLM"/>
    </source>
</evidence>
<protein>
    <recommendedName>
        <fullName evidence="3">Lipocalin-like domain-containing protein</fullName>
    </recommendedName>
</protein>
<evidence type="ECO:0000313" key="2">
    <source>
        <dbReference type="Proteomes" id="UP000198432"/>
    </source>
</evidence>